<dbReference type="PROSITE" id="PS50066">
    <property type="entry name" value="MADS_BOX_2"/>
    <property type="match status" value="1"/>
</dbReference>
<dbReference type="CDD" id="cd00120">
    <property type="entry name" value="MADS"/>
    <property type="match status" value="1"/>
</dbReference>
<comment type="subcellular location">
    <subcellularLocation>
        <location evidence="1">Nucleus</location>
    </subcellularLocation>
</comment>
<dbReference type="SUPFAM" id="SSF55455">
    <property type="entry name" value="SRF-like"/>
    <property type="match status" value="1"/>
</dbReference>
<evidence type="ECO:0000256" key="3">
    <source>
        <dbReference type="ARBA" id="ARBA00023125"/>
    </source>
</evidence>
<evidence type="ECO:0000256" key="5">
    <source>
        <dbReference type="ARBA" id="ARBA00023242"/>
    </source>
</evidence>
<evidence type="ECO:0000256" key="4">
    <source>
        <dbReference type="ARBA" id="ARBA00023163"/>
    </source>
</evidence>
<dbReference type="InterPro" id="IPR002100">
    <property type="entry name" value="TF_MADSbox"/>
</dbReference>
<keyword evidence="5" id="KW-0539">Nucleus</keyword>
<reference evidence="8" key="1">
    <citation type="submission" date="2022-07" db="EMBL/GenBank/DDBJ databases">
        <title>Phylogenomic reconstructions and comparative analyses of Kickxellomycotina fungi.</title>
        <authorList>
            <person name="Reynolds N.K."/>
            <person name="Stajich J.E."/>
            <person name="Barry K."/>
            <person name="Grigoriev I.V."/>
            <person name="Crous P."/>
            <person name="Smith M.E."/>
        </authorList>
    </citation>
    <scope>NUCLEOTIDE SEQUENCE</scope>
    <source>
        <strain evidence="8">RSA 567</strain>
    </source>
</reference>
<dbReference type="PANTHER" id="PTHR48019">
    <property type="entry name" value="SERUM RESPONSE FACTOR HOMOLOG"/>
    <property type="match status" value="1"/>
</dbReference>
<feature type="compositionally biased region" description="Polar residues" evidence="6">
    <location>
        <begin position="191"/>
        <end position="206"/>
    </location>
</feature>
<sequence>MGRKKIQIRKIENDRQKTVTFARRRAGLIKKAHEIAVLCGVKVGLLIFDQKEACHVYSSEGAIDHMFIKYFTKQFATSESKKRKESPCGDDINPTHRIKRPALGQRCVAVVNEYQVVSGGPGSADLTVKGTKNYHDPSLSSLPLNFGSMGPSAYTHLPATVATTTFMPITPVPAKPAATTGHHGGNKGHSPRTTPPKTVTATNLKQGSMRRPAEHPHTQRLQALTRTNSLPISLGALPVTGATTRPATPINHRPTLSYSSSAPTGLERSATTSVAPVSAYSLACPVSGTNTPSPSLYYELSSFASMPSSSSPPFGIGTPAHSSLGLFPTTPSGSWGAPVASPHPNGHSTLTSGIYAPPVSASTSTPSDGTAGVAAATANGRRVTSLGCSMALPRPIHATVSHPGTTAQFHAQGHHDLALPAIPTPSPLGIKEPMFQMPSTELASDNTLPQETSAPPAHSMPAAVAAPQHATKGLGSLTAEMLASLQPTSAPCHPPVPLVNPLAQPYFGLPSETTNATAARFGFTVPPTSHHDPVAPNHQLLMMGGLNMDDMSLQTWVDAQWGATIPVE</sequence>
<accession>A0A9W8EE80</accession>
<dbReference type="PROSITE" id="PS00350">
    <property type="entry name" value="MADS_BOX_1"/>
    <property type="match status" value="1"/>
</dbReference>
<proteinExistence type="predicted"/>
<feature type="domain" description="MADS-box" evidence="7">
    <location>
        <begin position="1"/>
        <end position="61"/>
    </location>
</feature>
<evidence type="ECO:0000313" key="9">
    <source>
        <dbReference type="Proteomes" id="UP001151582"/>
    </source>
</evidence>
<comment type="caution">
    <text evidence="8">The sequence shown here is derived from an EMBL/GenBank/DDBJ whole genome shotgun (WGS) entry which is preliminary data.</text>
</comment>
<feature type="region of interest" description="Disordered" evidence="6">
    <location>
        <begin position="444"/>
        <end position="468"/>
    </location>
</feature>
<dbReference type="PRINTS" id="PR00404">
    <property type="entry name" value="MADSDOMAIN"/>
</dbReference>
<evidence type="ECO:0000256" key="1">
    <source>
        <dbReference type="ARBA" id="ARBA00004123"/>
    </source>
</evidence>
<evidence type="ECO:0000256" key="6">
    <source>
        <dbReference type="SAM" id="MobiDB-lite"/>
    </source>
</evidence>
<dbReference type="Gene3D" id="3.40.1810.10">
    <property type="entry name" value="Transcription factor, MADS-box"/>
    <property type="match status" value="1"/>
</dbReference>
<keyword evidence="2" id="KW-0805">Transcription regulation</keyword>
<feature type="compositionally biased region" description="Polar residues" evidence="6">
    <location>
        <begin position="444"/>
        <end position="453"/>
    </location>
</feature>
<organism evidence="8 9">
    <name type="scientific">Dimargaris verticillata</name>
    <dbReference type="NCBI Taxonomy" id="2761393"/>
    <lineage>
        <taxon>Eukaryota</taxon>
        <taxon>Fungi</taxon>
        <taxon>Fungi incertae sedis</taxon>
        <taxon>Zoopagomycota</taxon>
        <taxon>Kickxellomycotina</taxon>
        <taxon>Dimargaritomycetes</taxon>
        <taxon>Dimargaritales</taxon>
        <taxon>Dimargaritaceae</taxon>
        <taxon>Dimargaris</taxon>
    </lineage>
</organism>
<feature type="region of interest" description="Disordered" evidence="6">
    <location>
        <begin position="172"/>
        <end position="218"/>
    </location>
</feature>
<dbReference type="Pfam" id="PF00319">
    <property type="entry name" value="SRF-TF"/>
    <property type="match status" value="1"/>
</dbReference>
<keyword evidence="4" id="KW-0804">Transcription</keyword>
<dbReference type="GO" id="GO:0005634">
    <property type="term" value="C:nucleus"/>
    <property type="evidence" value="ECO:0007669"/>
    <property type="project" value="UniProtKB-SubCell"/>
</dbReference>
<evidence type="ECO:0000259" key="7">
    <source>
        <dbReference type="PROSITE" id="PS50066"/>
    </source>
</evidence>
<evidence type="ECO:0000313" key="8">
    <source>
        <dbReference type="EMBL" id="KAJ1983946.1"/>
    </source>
</evidence>
<dbReference type="Proteomes" id="UP001151582">
    <property type="component" value="Unassembled WGS sequence"/>
</dbReference>
<name>A0A9W8EE80_9FUNG</name>
<dbReference type="EMBL" id="JANBQB010000035">
    <property type="protein sequence ID" value="KAJ1983946.1"/>
    <property type="molecule type" value="Genomic_DNA"/>
</dbReference>
<keyword evidence="9" id="KW-1185">Reference proteome</keyword>
<dbReference type="GO" id="GO:0045944">
    <property type="term" value="P:positive regulation of transcription by RNA polymerase II"/>
    <property type="evidence" value="ECO:0007669"/>
    <property type="project" value="UniProtKB-ARBA"/>
</dbReference>
<keyword evidence="3" id="KW-0238">DNA-binding</keyword>
<evidence type="ECO:0000256" key="2">
    <source>
        <dbReference type="ARBA" id="ARBA00023015"/>
    </source>
</evidence>
<dbReference type="GO" id="GO:0046983">
    <property type="term" value="F:protein dimerization activity"/>
    <property type="evidence" value="ECO:0007669"/>
    <property type="project" value="InterPro"/>
</dbReference>
<feature type="region of interest" description="Disordered" evidence="6">
    <location>
        <begin position="240"/>
        <end position="264"/>
    </location>
</feature>
<feature type="compositionally biased region" description="Polar residues" evidence="6">
    <location>
        <begin position="254"/>
        <end position="264"/>
    </location>
</feature>
<dbReference type="AlphaFoldDB" id="A0A9W8EE80"/>
<dbReference type="SMART" id="SM00432">
    <property type="entry name" value="MADS"/>
    <property type="match status" value="1"/>
</dbReference>
<dbReference type="InterPro" id="IPR036879">
    <property type="entry name" value="TF_MADSbox_sf"/>
</dbReference>
<dbReference type="GO" id="GO:0003677">
    <property type="term" value="F:DNA binding"/>
    <property type="evidence" value="ECO:0007669"/>
    <property type="project" value="UniProtKB-KW"/>
</dbReference>
<gene>
    <name evidence="8" type="ORF">H4R34_000958</name>
</gene>
<protein>
    <recommendedName>
        <fullName evidence="7">MADS-box domain-containing protein</fullName>
    </recommendedName>
</protein>
<dbReference type="OrthoDB" id="1898716at2759"/>
<dbReference type="InterPro" id="IPR050142">
    <property type="entry name" value="MADS-box/MEF2_TF"/>
</dbReference>